<dbReference type="EMBL" id="FNQE01000038">
    <property type="protein sequence ID" value="SDZ33992.1"/>
    <property type="molecule type" value="Genomic_DNA"/>
</dbReference>
<keyword evidence="2" id="KW-0067">ATP-binding</keyword>
<keyword evidence="1" id="KW-0547">Nucleotide-binding</keyword>
<evidence type="ECO:0000259" key="6">
    <source>
        <dbReference type="PROSITE" id="PS50045"/>
    </source>
</evidence>
<dbReference type="Pfam" id="PF02954">
    <property type="entry name" value="HTH_8"/>
    <property type="match status" value="1"/>
</dbReference>
<dbReference type="GO" id="GO:0005524">
    <property type="term" value="F:ATP binding"/>
    <property type="evidence" value="ECO:0007669"/>
    <property type="project" value="UniProtKB-KW"/>
</dbReference>
<dbReference type="SMART" id="SM00382">
    <property type="entry name" value="AAA"/>
    <property type="match status" value="1"/>
</dbReference>
<dbReference type="SUPFAM" id="SSF55785">
    <property type="entry name" value="PYP-like sensor domain (PAS domain)"/>
    <property type="match status" value="2"/>
</dbReference>
<dbReference type="SUPFAM" id="SSF52540">
    <property type="entry name" value="P-loop containing nucleoside triphosphate hydrolases"/>
    <property type="match status" value="1"/>
</dbReference>
<dbReference type="InterPro" id="IPR009057">
    <property type="entry name" value="Homeodomain-like_sf"/>
</dbReference>
<dbReference type="Gene3D" id="3.30.450.20">
    <property type="entry name" value="PAS domain"/>
    <property type="match status" value="2"/>
</dbReference>
<dbReference type="CDD" id="cd00130">
    <property type="entry name" value="PAS"/>
    <property type="match status" value="2"/>
</dbReference>
<name>A0A1H3S7Q5_9FIRM</name>
<dbReference type="PROSITE" id="PS50045">
    <property type="entry name" value="SIGMA54_INTERACT_4"/>
    <property type="match status" value="1"/>
</dbReference>
<feature type="domain" description="Sigma-54 factor interaction" evidence="6">
    <location>
        <begin position="269"/>
        <end position="499"/>
    </location>
</feature>
<dbReference type="Pfam" id="PF25601">
    <property type="entry name" value="AAA_lid_14"/>
    <property type="match status" value="1"/>
</dbReference>
<dbReference type="PROSITE" id="PS00688">
    <property type="entry name" value="SIGMA54_INTERACT_3"/>
    <property type="match status" value="1"/>
</dbReference>
<dbReference type="GO" id="GO:0043565">
    <property type="term" value="F:sequence-specific DNA binding"/>
    <property type="evidence" value="ECO:0007669"/>
    <property type="project" value="InterPro"/>
</dbReference>
<evidence type="ECO:0000313" key="8">
    <source>
        <dbReference type="EMBL" id="SDZ33992.1"/>
    </source>
</evidence>
<dbReference type="InterPro" id="IPR058031">
    <property type="entry name" value="AAA_lid_NorR"/>
</dbReference>
<evidence type="ECO:0000313" key="9">
    <source>
        <dbReference type="Proteomes" id="UP000198625"/>
    </source>
</evidence>
<organism evidence="8 9">
    <name type="scientific">Proteiniborus ethanoligenes</name>
    <dbReference type="NCBI Taxonomy" id="415015"/>
    <lineage>
        <taxon>Bacteria</taxon>
        <taxon>Bacillati</taxon>
        <taxon>Bacillota</taxon>
        <taxon>Clostridia</taxon>
        <taxon>Eubacteriales</taxon>
        <taxon>Proteiniborus</taxon>
    </lineage>
</organism>
<dbReference type="OrthoDB" id="9803970at2"/>
<dbReference type="PROSITE" id="PS00676">
    <property type="entry name" value="SIGMA54_INTERACT_2"/>
    <property type="match status" value="1"/>
</dbReference>
<dbReference type="Gene3D" id="3.40.50.300">
    <property type="entry name" value="P-loop containing nucleotide triphosphate hydrolases"/>
    <property type="match status" value="1"/>
</dbReference>
<reference evidence="8 9" key="1">
    <citation type="submission" date="2016-10" db="EMBL/GenBank/DDBJ databases">
        <authorList>
            <person name="de Groot N.N."/>
        </authorList>
    </citation>
    <scope>NUCLEOTIDE SEQUENCE [LARGE SCALE GENOMIC DNA]</scope>
    <source>
        <strain evidence="8 9">DSM 21650</strain>
    </source>
</reference>
<evidence type="ECO:0000256" key="3">
    <source>
        <dbReference type="ARBA" id="ARBA00023015"/>
    </source>
</evidence>
<evidence type="ECO:0000256" key="1">
    <source>
        <dbReference type="ARBA" id="ARBA00022741"/>
    </source>
</evidence>
<keyword evidence="4" id="KW-0238">DNA-binding</keyword>
<dbReference type="Pfam" id="PF13426">
    <property type="entry name" value="PAS_9"/>
    <property type="match status" value="1"/>
</dbReference>
<dbReference type="PROSITE" id="PS00675">
    <property type="entry name" value="SIGMA54_INTERACT_1"/>
    <property type="match status" value="1"/>
</dbReference>
<dbReference type="Gene3D" id="1.10.8.60">
    <property type="match status" value="1"/>
</dbReference>
<dbReference type="InterPro" id="IPR002078">
    <property type="entry name" value="Sigma_54_int"/>
</dbReference>
<dbReference type="SUPFAM" id="SSF46689">
    <property type="entry name" value="Homeodomain-like"/>
    <property type="match status" value="1"/>
</dbReference>
<dbReference type="PROSITE" id="PS50112">
    <property type="entry name" value="PAS"/>
    <property type="match status" value="1"/>
</dbReference>
<keyword evidence="9" id="KW-1185">Reference proteome</keyword>
<dbReference type="InterPro" id="IPR027417">
    <property type="entry name" value="P-loop_NTPase"/>
</dbReference>
<dbReference type="PRINTS" id="PR01590">
    <property type="entry name" value="HTHFIS"/>
</dbReference>
<evidence type="ECO:0000256" key="5">
    <source>
        <dbReference type="ARBA" id="ARBA00023163"/>
    </source>
</evidence>
<accession>A0A1H3S7Q5</accession>
<dbReference type="InterPro" id="IPR025944">
    <property type="entry name" value="Sigma_54_int_dom_CS"/>
</dbReference>
<dbReference type="InterPro" id="IPR013767">
    <property type="entry name" value="PAS_fold"/>
</dbReference>
<protein>
    <submittedName>
        <fullName evidence="8">PAS domain S-box-containing protein</fullName>
    </submittedName>
</protein>
<dbReference type="Gene3D" id="1.10.10.60">
    <property type="entry name" value="Homeodomain-like"/>
    <property type="match status" value="1"/>
</dbReference>
<dbReference type="InterPro" id="IPR025943">
    <property type="entry name" value="Sigma_54_int_dom_ATP-bd_2"/>
</dbReference>
<keyword evidence="3" id="KW-0805">Transcription regulation</keyword>
<dbReference type="PANTHER" id="PTHR32071">
    <property type="entry name" value="TRANSCRIPTIONAL REGULATORY PROTEIN"/>
    <property type="match status" value="1"/>
</dbReference>
<dbReference type="InterPro" id="IPR002197">
    <property type="entry name" value="HTH_Fis"/>
</dbReference>
<dbReference type="RefSeq" id="WP_091732524.1">
    <property type="nucleotide sequence ID" value="NZ_FNQE01000038.1"/>
</dbReference>
<dbReference type="InterPro" id="IPR000014">
    <property type="entry name" value="PAS"/>
</dbReference>
<dbReference type="GO" id="GO:0006355">
    <property type="term" value="P:regulation of DNA-templated transcription"/>
    <property type="evidence" value="ECO:0007669"/>
    <property type="project" value="InterPro"/>
</dbReference>
<gene>
    <name evidence="8" type="ORF">SAMN05660462_02767</name>
</gene>
<dbReference type="NCBIfam" id="TIGR00229">
    <property type="entry name" value="sensory_box"/>
    <property type="match status" value="2"/>
</dbReference>
<dbReference type="STRING" id="415015.SAMN05660462_02767"/>
<dbReference type="Proteomes" id="UP000198625">
    <property type="component" value="Unassembled WGS sequence"/>
</dbReference>
<dbReference type="InterPro" id="IPR035965">
    <property type="entry name" value="PAS-like_dom_sf"/>
</dbReference>
<evidence type="ECO:0000256" key="2">
    <source>
        <dbReference type="ARBA" id="ARBA00022840"/>
    </source>
</evidence>
<proteinExistence type="predicted"/>
<dbReference type="InterPro" id="IPR025662">
    <property type="entry name" value="Sigma_54_int_dom_ATP-bd_1"/>
</dbReference>
<feature type="domain" description="PAS" evidence="7">
    <location>
        <begin position="14"/>
        <end position="59"/>
    </location>
</feature>
<dbReference type="FunFam" id="3.40.50.300:FF:000006">
    <property type="entry name" value="DNA-binding transcriptional regulator NtrC"/>
    <property type="match status" value="1"/>
</dbReference>
<evidence type="ECO:0000256" key="4">
    <source>
        <dbReference type="ARBA" id="ARBA00023125"/>
    </source>
</evidence>
<dbReference type="CDD" id="cd00009">
    <property type="entry name" value="AAA"/>
    <property type="match status" value="1"/>
</dbReference>
<dbReference type="Pfam" id="PF00989">
    <property type="entry name" value="PAS"/>
    <property type="match status" value="1"/>
</dbReference>
<dbReference type="Pfam" id="PF00158">
    <property type="entry name" value="Sigma54_activat"/>
    <property type="match status" value="1"/>
</dbReference>
<dbReference type="AlphaFoldDB" id="A0A1H3S7Q5"/>
<dbReference type="SMART" id="SM00091">
    <property type="entry name" value="PAS"/>
    <property type="match status" value="2"/>
</dbReference>
<dbReference type="InterPro" id="IPR003593">
    <property type="entry name" value="AAA+_ATPase"/>
</dbReference>
<evidence type="ECO:0000259" key="7">
    <source>
        <dbReference type="PROSITE" id="PS50112"/>
    </source>
</evidence>
<sequence length="583" mass="66788">MEPKDVFADIKDELDKLLHIIMESTFSGLIITDIKGIIVYSNSSCEKILGIKREEIENKKFSQVIGDKGINKEVFKLKFTVERSVIFKGRDITIRITPFFKDNKHIFNIITMKNIFSEVDQQYELTKLEQCLDIMKDILDNEYQGMVLLDAEGRIVKFNYEKLLGIKEEDVLGKHVDEVIDNTRLHIVVKTGKKEMNDIQRIQGKDMIANRIPIMKEGKVIGAIGSVIFNDIRELKPLIQRMETYEKTFDKYKGEIKMMHEARYSFDHIISQNKRMEHLKEVSNRAAESNSTVLIQGESGTGKEYFAHGIHKASHRRYGAFVRINCAAIPKELLEAELFGYEEGAFTGARKEGKLGKLEIANGGTVLLDEIGTMPLEMQAKLLRVLEEREFERIGGTERIALDIRVIASTNEELEEAISKGKFRQDLYYRLNVIRLNIPPLRERLDDIPLLAKHMIQDLSSRLDIEPKEIAPETMEILQNYSWPGNVRELRNVIESALNLVKGNIIFPEYLPEHMIIKGKSAEEKKENNLILKDIVAQAELKAIREALIEAKGNRTEAAKLLGIHRTALYKKLDAYGLNISML</sequence>
<keyword evidence="5" id="KW-0804">Transcription</keyword>